<dbReference type="EMBL" id="BDIP01003750">
    <property type="protein sequence ID" value="GIQ88081.1"/>
    <property type="molecule type" value="Genomic_DNA"/>
</dbReference>
<proteinExistence type="predicted"/>
<dbReference type="AlphaFoldDB" id="A0A9K3D3G3"/>
<accession>A0A9K3D3G3</accession>
<sequence length="604" mass="67484">MLVVPSCTLCHRDALVRAGVYEEGTDTPRGIPGVENSVLAGMSRERFMSILEDSWLGRRGHGWTYAQLNPIFESVRTPIPGGQQMGNLVGNLLKWVFNVGPAEFSRVLRSLLPPSYVPIRVVASECVLPRSLWGEGESVRQYPSEYKLREALTFCTGREWHRVRDRDAVMTKMEHHTCTLRFSTDAAGVSLERLSWPMECSHRVNTAPSATENFSQPPWDLLSVPVPLVGTSMFAGISCETGADEGQVVGFSSNGEWTSWAVRYRNQTATEGGSIWNRGYSPWPEPRFCVVTHTPRGLESEVVECPRWLTLELPKAMCVVGGVLYVFVSIPDTAAWEQRVEGEREPPNLNRMYAMPLDTRKWVEVPLGEGFPSVAVSTDRVEGPRQSLSKCMGRVLMFGLEGSVYVILYKSECEYTIIQQEDILLSEDEDSEVGSGDRLLKDVWVPTPLTTMFRYTPEAQEGTDIWTQLPIGPLLKPSGVVVHRSIVHVFGTRNMTAQTVHLTFNPREHAVTGNGWAGGFAVPSADCDIAVSVGDRILVGSSLARFVVPQEYDPVTDTLREMSELVEQDLRLCKIGPDSVLQYTWWQDTDKLRVIHLNSEDTWA</sequence>
<organism evidence="1 2">
    <name type="scientific">Kipferlia bialata</name>
    <dbReference type="NCBI Taxonomy" id="797122"/>
    <lineage>
        <taxon>Eukaryota</taxon>
        <taxon>Metamonada</taxon>
        <taxon>Carpediemonas-like organisms</taxon>
        <taxon>Kipferlia</taxon>
    </lineage>
</organism>
<name>A0A9K3D3G3_9EUKA</name>
<protein>
    <submittedName>
        <fullName evidence="1">Uncharacterized protein</fullName>
    </submittedName>
</protein>
<dbReference type="Proteomes" id="UP000265618">
    <property type="component" value="Unassembled WGS sequence"/>
</dbReference>
<gene>
    <name evidence="1" type="ORF">KIPB_010251</name>
</gene>
<keyword evidence="2" id="KW-1185">Reference proteome</keyword>
<evidence type="ECO:0000313" key="1">
    <source>
        <dbReference type="EMBL" id="GIQ88081.1"/>
    </source>
</evidence>
<reference evidence="1 2" key="1">
    <citation type="journal article" date="2018" name="PLoS ONE">
        <title>The draft genome of Kipferlia bialata reveals reductive genome evolution in fornicate parasites.</title>
        <authorList>
            <person name="Tanifuji G."/>
            <person name="Takabayashi S."/>
            <person name="Kume K."/>
            <person name="Takagi M."/>
            <person name="Nakayama T."/>
            <person name="Kamikawa R."/>
            <person name="Inagaki Y."/>
            <person name="Hashimoto T."/>
        </authorList>
    </citation>
    <scope>NUCLEOTIDE SEQUENCE [LARGE SCALE GENOMIC DNA]</scope>
    <source>
        <strain evidence="1">NY0173</strain>
    </source>
</reference>
<comment type="caution">
    <text evidence="1">The sequence shown here is derived from an EMBL/GenBank/DDBJ whole genome shotgun (WGS) entry which is preliminary data.</text>
</comment>
<evidence type="ECO:0000313" key="2">
    <source>
        <dbReference type="Proteomes" id="UP000265618"/>
    </source>
</evidence>